<dbReference type="STRING" id="1817864.A2Z21_05085"/>
<evidence type="ECO:0000256" key="1">
    <source>
        <dbReference type="RuleBase" id="RU003513"/>
    </source>
</evidence>
<dbReference type="GO" id="GO:0016853">
    <property type="term" value="F:isomerase activity"/>
    <property type="evidence" value="ECO:0007669"/>
    <property type="project" value="UniProtKB-KW"/>
</dbReference>
<sequence>MTLRDETEWIETVESGWNVLAGWDSERIINAMRAARPSLGYCDFYGDGRAAERIVGSVAAVFAKGYDCATTEISKEGGLP</sequence>
<dbReference type="Proteomes" id="UP000179157">
    <property type="component" value="Unassembled WGS sequence"/>
</dbReference>
<dbReference type="Pfam" id="PF02350">
    <property type="entry name" value="Epimerase_2"/>
    <property type="match status" value="1"/>
</dbReference>
<evidence type="ECO:0000259" key="2">
    <source>
        <dbReference type="Pfam" id="PF02350"/>
    </source>
</evidence>
<gene>
    <name evidence="3" type="ORF">A2Z21_05085</name>
</gene>
<accession>A0A1F5UNB1</accession>
<organism evidence="3 4">
    <name type="scientific">Fraserbacteria sp. (strain RBG_16_55_9)</name>
    <dbReference type="NCBI Taxonomy" id="1817864"/>
    <lineage>
        <taxon>Bacteria</taxon>
        <taxon>Candidatus Fraseribacteriota</taxon>
    </lineage>
</organism>
<dbReference type="EMBL" id="MFGX01000133">
    <property type="protein sequence ID" value="OGF52643.1"/>
    <property type="molecule type" value="Genomic_DNA"/>
</dbReference>
<keyword evidence="1" id="KW-0413">Isomerase</keyword>
<feature type="domain" description="UDP-N-acetylglucosamine 2-epimerase" evidence="2">
    <location>
        <begin position="2"/>
        <end position="57"/>
    </location>
</feature>
<reference evidence="3 4" key="1">
    <citation type="journal article" date="2016" name="Nat. Commun.">
        <title>Thousands of microbial genomes shed light on interconnected biogeochemical processes in an aquifer system.</title>
        <authorList>
            <person name="Anantharaman K."/>
            <person name="Brown C.T."/>
            <person name="Hug L.A."/>
            <person name="Sharon I."/>
            <person name="Castelle C.J."/>
            <person name="Probst A.J."/>
            <person name="Thomas B.C."/>
            <person name="Singh A."/>
            <person name="Wilkins M.J."/>
            <person name="Karaoz U."/>
            <person name="Brodie E.L."/>
            <person name="Williams K.H."/>
            <person name="Hubbard S.S."/>
            <person name="Banfield J.F."/>
        </authorList>
    </citation>
    <scope>NUCLEOTIDE SEQUENCE [LARGE SCALE GENOMIC DNA]</scope>
    <source>
        <strain evidence="4">RBG_16_55_9</strain>
    </source>
</reference>
<dbReference type="Gene3D" id="3.40.50.2000">
    <property type="entry name" value="Glycogen Phosphorylase B"/>
    <property type="match status" value="2"/>
</dbReference>
<dbReference type="SUPFAM" id="SSF53756">
    <property type="entry name" value="UDP-Glycosyltransferase/glycogen phosphorylase"/>
    <property type="match status" value="1"/>
</dbReference>
<evidence type="ECO:0000313" key="4">
    <source>
        <dbReference type="Proteomes" id="UP000179157"/>
    </source>
</evidence>
<comment type="caution">
    <text evidence="3">The sequence shown here is derived from an EMBL/GenBank/DDBJ whole genome shotgun (WGS) entry which is preliminary data.</text>
</comment>
<dbReference type="AlphaFoldDB" id="A0A1F5UNB1"/>
<comment type="similarity">
    <text evidence="1">Belongs to the UDP-N-acetylglucosamine 2-epimerase family.</text>
</comment>
<evidence type="ECO:0000313" key="3">
    <source>
        <dbReference type="EMBL" id="OGF52643.1"/>
    </source>
</evidence>
<protein>
    <recommendedName>
        <fullName evidence="2">UDP-N-acetylglucosamine 2-epimerase domain-containing protein</fullName>
    </recommendedName>
</protein>
<name>A0A1F5UNB1_FRAXR</name>
<dbReference type="InterPro" id="IPR003331">
    <property type="entry name" value="UDP_GlcNAc_Epimerase_2_dom"/>
</dbReference>
<proteinExistence type="inferred from homology"/>